<dbReference type="VEuPathDB" id="FungiDB:AAP_04091"/>
<evidence type="ECO:0000256" key="3">
    <source>
        <dbReference type="ARBA" id="ARBA00022448"/>
    </source>
</evidence>
<feature type="transmembrane region" description="Helical" evidence="10">
    <location>
        <begin position="682"/>
        <end position="708"/>
    </location>
</feature>
<dbReference type="InterPro" id="IPR017871">
    <property type="entry name" value="ABC_transporter-like_CS"/>
</dbReference>
<keyword evidence="3" id="KW-0813">Transport</keyword>
<dbReference type="Gene3D" id="3.40.50.300">
    <property type="entry name" value="P-loop containing nucleotide triphosphate hydrolases"/>
    <property type="match status" value="3"/>
</dbReference>
<comment type="similarity">
    <text evidence="2">Belongs to the ABC transporter superfamily. ABCB family. Multidrug resistance exporter (TC 3.A.1.201) subfamily.</text>
</comment>
<comment type="subcellular location">
    <subcellularLocation>
        <location evidence="1">Membrane</location>
        <topology evidence="1">Multi-pass membrane protein</topology>
    </subcellularLocation>
</comment>
<comment type="caution">
    <text evidence="13">The sequence shown here is derived from an EMBL/GenBank/DDBJ whole genome shotgun (WGS) entry which is preliminary data.</text>
</comment>
<dbReference type="OrthoDB" id="6500128at2759"/>
<evidence type="ECO:0000256" key="5">
    <source>
        <dbReference type="ARBA" id="ARBA00022737"/>
    </source>
</evidence>
<keyword evidence="8 10" id="KW-1133">Transmembrane helix</keyword>
<dbReference type="AlphaFoldDB" id="A0A167XIZ3"/>
<reference evidence="13 14" key="1">
    <citation type="journal article" date="2016" name="Genome Biol. Evol.">
        <title>Divergent and convergent evolution of fungal pathogenicity.</title>
        <authorList>
            <person name="Shang Y."/>
            <person name="Xiao G."/>
            <person name="Zheng P."/>
            <person name="Cen K."/>
            <person name="Zhan S."/>
            <person name="Wang C."/>
        </authorList>
    </citation>
    <scope>NUCLEOTIDE SEQUENCE [LARGE SCALE GENOMIC DNA]</scope>
    <source>
        <strain evidence="13 14">ARSEF 7405</strain>
    </source>
</reference>
<feature type="transmembrane region" description="Helical" evidence="10">
    <location>
        <begin position="729"/>
        <end position="754"/>
    </location>
</feature>
<dbReference type="EMBL" id="AZGZ01000018">
    <property type="protein sequence ID" value="KZZ90141.1"/>
    <property type="molecule type" value="Genomic_DNA"/>
</dbReference>
<keyword evidence="6" id="KW-0547">Nucleotide-binding</keyword>
<dbReference type="GO" id="GO:0015421">
    <property type="term" value="F:ABC-type oligopeptide transporter activity"/>
    <property type="evidence" value="ECO:0007669"/>
    <property type="project" value="TreeGrafter"/>
</dbReference>
<gene>
    <name evidence="13" type="ORF">AAP_04091</name>
</gene>
<evidence type="ECO:0000256" key="8">
    <source>
        <dbReference type="ARBA" id="ARBA00022989"/>
    </source>
</evidence>
<dbReference type="GO" id="GO:0090374">
    <property type="term" value="P:oligopeptide export from mitochondrion"/>
    <property type="evidence" value="ECO:0007669"/>
    <property type="project" value="TreeGrafter"/>
</dbReference>
<feature type="domain" description="ABC transporter" evidence="11">
    <location>
        <begin position="317"/>
        <end position="594"/>
    </location>
</feature>
<dbReference type="InterPro" id="IPR039421">
    <property type="entry name" value="Type_1_exporter"/>
</dbReference>
<dbReference type="SUPFAM" id="SSF52540">
    <property type="entry name" value="P-loop containing nucleoside triphosphate hydrolases"/>
    <property type="match status" value="2"/>
</dbReference>
<name>A0A167XIZ3_9EURO</name>
<dbReference type="PANTHER" id="PTHR43394">
    <property type="entry name" value="ATP-DEPENDENT PERMEASE MDL1, MITOCHONDRIAL"/>
    <property type="match status" value="1"/>
</dbReference>
<accession>A0A167XIZ3</accession>
<feature type="domain" description="ABC transmembrane type-1" evidence="12">
    <location>
        <begin position="734"/>
        <end position="877"/>
    </location>
</feature>
<evidence type="ECO:0000256" key="2">
    <source>
        <dbReference type="ARBA" id="ARBA00007577"/>
    </source>
</evidence>
<dbReference type="Pfam" id="PF00664">
    <property type="entry name" value="ABC_membrane"/>
    <property type="match status" value="2"/>
</dbReference>
<keyword evidence="4 10" id="KW-0812">Transmembrane</keyword>
<dbReference type="GO" id="GO:0016887">
    <property type="term" value="F:ATP hydrolysis activity"/>
    <property type="evidence" value="ECO:0007669"/>
    <property type="project" value="InterPro"/>
</dbReference>
<proteinExistence type="inferred from homology"/>
<dbReference type="InterPro" id="IPR003439">
    <property type="entry name" value="ABC_transporter-like_ATP-bd"/>
</dbReference>
<dbReference type="Proteomes" id="UP000242877">
    <property type="component" value="Unassembled WGS sequence"/>
</dbReference>
<evidence type="ECO:0000313" key="13">
    <source>
        <dbReference type="EMBL" id="KZZ90141.1"/>
    </source>
</evidence>
<dbReference type="InterPro" id="IPR011527">
    <property type="entry name" value="ABC1_TM_dom"/>
</dbReference>
<feature type="transmembrane region" description="Helical" evidence="10">
    <location>
        <begin position="849"/>
        <end position="866"/>
    </location>
</feature>
<evidence type="ECO:0000259" key="12">
    <source>
        <dbReference type="PROSITE" id="PS50929"/>
    </source>
</evidence>
<feature type="transmembrane region" description="Helical" evidence="10">
    <location>
        <begin position="98"/>
        <end position="118"/>
    </location>
</feature>
<dbReference type="CDD" id="cd18577">
    <property type="entry name" value="ABC_6TM_Pgp_ABCB1_D1_like"/>
    <property type="match status" value="1"/>
</dbReference>
<keyword evidence="9 10" id="KW-0472">Membrane</keyword>
<dbReference type="InterPro" id="IPR027417">
    <property type="entry name" value="P-loop_NTPase"/>
</dbReference>
<dbReference type="InterPro" id="IPR003593">
    <property type="entry name" value="AAA+_ATPase"/>
</dbReference>
<feature type="transmembrane region" description="Helical" evidence="10">
    <location>
        <begin position="254"/>
        <end position="276"/>
    </location>
</feature>
<keyword evidence="7" id="KW-0067">ATP-binding</keyword>
<dbReference type="Gene3D" id="1.20.1560.10">
    <property type="entry name" value="ABC transporter type 1, transmembrane domain"/>
    <property type="match status" value="2"/>
</dbReference>
<dbReference type="GO" id="GO:0005743">
    <property type="term" value="C:mitochondrial inner membrane"/>
    <property type="evidence" value="ECO:0007669"/>
    <property type="project" value="TreeGrafter"/>
</dbReference>
<dbReference type="GO" id="GO:0005524">
    <property type="term" value="F:ATP binding"/>
    <property type="evidence" value="ECO:0007669"/>
    <property type="project" value="UniProtKB-KW"/>
</dbReference>
<sequence length="1144" mass="124818">MDNHEEPSKAHGEGLWKKPLRFFRLLVYAEPTAGDLLLLFVAFLSAIASGVPFPIAGIVFGQLVDNLNGATCDSSGQSQSQISAHDSQHAVNQNVLKVVYIGIAYFVLVYVYVFTWNLSGERLAQRLREKYLKSLLRQDASFFDDLAPGEVSSRITNDISMIQQGTSEKVGIVLNSVSFFVTAYIVAFIKDAKLAGELVSLWPAYMLMSLVGGYFVEKYSTQMLEKAGNALAFWQGAHIVANSVESGSGKSVGIVYTVVFILVDATLILSQVAPFLQLFDASAAAFAKLEKDIDHPSKIDGTSVDIGERLAYVDGDIKLHNVSFAFPSRPDRLALDDVTIHCPAGKNTALVGLSGSGKSTVAGLVTRLYDPSQGMVTLDGHDTKTLNVRFLRGNMSLVQQEPSLLDRSILENIALGLVNSPNHVHLQDILLSSRLEELAEELRSGVTYEEAAGRNGPQVAEIMSLIIRAAELADAAPFISRLKDGYGTHVGSSGALISGGQKQRISIARALVKDPRVLILDEATAALDSTTEQRVQSAIESIANGRTMITIAHRLSTIRTADNIIVMRNGKVVEQGTHSELLAKQGAYADLVHLQNLNTNAANDEDDRVSSLDSVSVSSFNEINEKEASIDPKASDDNAIVPVTSVRPTSSADTIQDNDDQLSKKRSFGSTMKALGPYVRRYWPIFLIVMVATVVVGGTFCADAAIFGNTIGNISPCKTPSHIRHSGNFFGLMFFILAIIEFFANFITGIMRILSFVRYEVRHADAFAKSMSITVEAVTSIRTVASLSLEHEILETYRRSLRGPTKEIALQSAHTNLWLAIAYGISNFLYALAYWWGAKRIIAGDYSQTQFFIVIMALLVSAQLWGQMFSLAPDVTKAYGAIKRVMNLLDLCSYKELASADTFFGSKPADVEGAHDQKEKQTMRASGGIGVSFKDVKFAYPARPDVEVLHGLNIDVKPGQFAALVGPSGAGKSTIISLIERFYKPKSGQIIVDNSDINAHEGVRFRDDIALVPQESVLFEGTVKFNLILGCRPGEEPTQADIEEKQRLAIARALIRKPRLLLLDESTSALDAESERLLQDGLEKATKNVTVIAIAHRLYTIRKADVIFLVEDGRCVDHGTHNELTQRSESYRVNALHQAVDGAN</sequence>
<evidence type="ECO:0000259" key="11">
    <source>
        <dbReference type="PROSITE" id="PS50893"/>
    </source>
</evidence>
<feature type="domain" description="ABC transmembrane type-1" evidence="12">
    <location>
        <begin position="40"/>
        <end position="233"/>
    </location>
</feature>
<keyword evidence="14" id="KW-1185">Reference proteome</keyword>
<evidence type="ECO:0000313" key="14">
    <source>
        <dbReference type="Proteomes" id="UP000242877"/>
    </source>
</evidence>
<feature type="transmembrane region" description="Helical" evidence="10">
    <location>
        <begin position="817"/>
        <end position="837"/>
    </location>
</feature>
<feature type="transmembrane region" description="Helical" evidence="10">
    <location>
        <begin position="36"/>
        <end position="60"/>
    </location>
</feature>
<organism evidence="13 14">
    <name type="scientific">Ascosphaera apis ARSEF 7405</name>
    <dbReference type="NCBI Taxonomy" id="392613"/>
    <lineage>
        <taxon>Eukaryota</taxon>
        <taxon>Fungi</taxon>
        <taxon>Dikarya</taxon>
        <taxon>Ascomycota</taxon>
        <taxon>Pezizomycotina</taxon>
        <taxon>Eurotiomycetes</taxon>
        <taxon>Eurotiomycetidae</taxon>
        <taxon>Onygenales</taxon>
        <taxon>Ascosphaeraceae</taxon>
        <taxon>Ascosphaera</taxon>
    </lineage>
</organism>
<dbReference type="InterPro" id="IPR036640">
    <property type="entry name" value="ABC1_TM_sf"/>
</dbReference>
<evidence type="ECO:0000256" key="10">
    <source>
        <dbReference type="SAM" id="Phobius"/>
    </source>
</evidence>
<feature type="transmembrane region" description="Helical" evidence="10">
    <location>
        <begin position="170"/>
        <end position="189"/>
    </location>
</feature>
<evidence type="ECO:0000256" key="1">
    <source>
        <dbReference type="ARBA" id="ARBA00004141"/>
    </source>
</evidence>
<protein>
    <submittedName>
        <fullName evidence="13">Leptomycin B resistance protein pmd1</fullName>
    </submittedName>
</protein>
<dbReference type="SMART" id="SM00382">
    <property type="entry name" value="AAA"/>
    <property type="match status" value="2"/>
</dbReference>
<feature type="transmembrane region" description="Helical" evidence="10">
    <location>
        <begin position="195"/>
        <end position="216"/>
    </location>
</feature>
<dbReference type="SUPFAM" id="SSF90123">
    <property type="entry name" value="ABC transporter transmembrane region"/>
    <property type="match status" value="2"/>
</dbReference>
<dbReference type="PROSITE" id="PS50929">
    <property type="entry name" value="ABC_TM1F"/>
    <property type="match status" value="2"/>
</dbReference>
<evidence type="ECO:0000256" key="7">
    <source>
        <dbReference type="ARBA" id="ARBA00022840"/>
    </source>
</evidence>
<dbReference type="PROSITE" id="PS50893">
    <property type="entry name" value="ABC_TRANSPORTER_2"/>
    <property type="match status" value="2"/>
</dbReference>
<evidence type="ECO:0000256" key="4">
    <source>
        <dbReference type="ARBA" id="ARBA00022692"/>
    </source>
</evidence>
<dbReference type="PANTHER" id="PTHR43394:SF11">
    <property type="entry name" value="ATP-BINDING CASSETTE TRANSPORTER"/>
    <property type="match status" value="1"/>
</dbReference>
<keyword evidence="5" id="KW-0677">Repeat</keyword>
<dbReference type="PROSITE" id="PS00211">
    <property type="entry name" value="ABC_TRANSPORTER_1"/>
    <property type="match status" value="1"/>
</dbReference>
<evidence type="ECO:0000256" key="6">
    <source>
        <dbReference type="ARBA" id="ARBA00022741"/>
    </source>
</evidence>
<feature type="domain" description="ABC transporter" evidence="11">
    <location>
        <begin position="931"/>
        <end position="1137"/>
    </location>
</feature>
<evidence type="ECO:0000256" key="9">
    <source>
        <dbReference type="ARBA" id="ARBA00023136"/>
    </source>
</evidence>
<dbReference type="Pfam" id="PF00005">
    <property type="entry name" value="ABC_tran"/>
    <property type="match status" value="2"/>
</dbReference>